<dbReference type="GO" id="GO:0008017">
    <property type="term" value="F:microtubule binding"/>
    <property type="evidence" value="ECO:0007669"/>
    <property type="project" value="InterPro"/>
</dbReference>
<comment type="similarity">
    <text evidence="2">Belongs to the TRAFAC class myosin-kinesin ATPase superfamily. Kinesin family.</text>
</comment>
<dbReference type="PANTHER" id="PTHR47968">
    <property type="entry name" value="CENTROMERE PROTEIN E"/>
    <property type="match status" value="1"/>
</dbReference>
<dbReference type="InterPro" id="IPR027640">
    <property type="entry name" value="Kinesin-like_fam"/>
</dbReference>
<evidence type="ECO:0000313" key="5">
    <source>
        <dbReference type="Proteomes" id="UP001420932"/>
    </source>
</evidence>
<comment type="caution">
    <text evidence="4">The sequence shown here is derived from an EMBL/GenBank/DDBJ whole genome shotgun (WGS) entry which is preliminary data.</text>
</comment>
<gene>
    <name evidence="4" type="ORF">Syun_024095</name>
</gene>
<organism evidence="4 5">
    <name type="scientific">Stephania yunnanensis</name>
    <dbReference type="NCBI Taxonomy" id="152371"/>
    <lineage>
        <taxon>Eukaryota</taxon>
        <taxon>Viridiplantae</taxon>
        <taxon>Streptophyta</taxon>
        <taxon>Embryophyta</taxon>
        <taxon>Tracheophyta</taxon>
        <taxon>Spermatophyta</taxon>
        <taxon>Magnoliopsida</taxon>
        <taxon>Ranunculales</taxon>
        <taxon>Menispermaceae</taxon>
        <taxon>Menispermoideae</taxon>
        <taxon>Cissampelideae</taxon>
        <taxon>Stephania</taxon>
    </lineage>
</organism>
<dbReference type="PROSITE" id="PS50067">
    <property type="entry name" value="KINESIN_MOTOR_2"/>
    <property type="match status" value="1"/>
</dbReference>
<sequence length="192" mass="21549">MRILEPEGKILEEAKTINKSLSALGNVINALTDDSPGQVNHIPYRDSKITRILRDALSEGTAKWLLDEIARRETDAERSLMHWFPICRSKAINIAYRLGLPKIIIDHALVLYGTASSDINETLEQICCWALFSSLFGSGLLGRNPVNMHYHWLLASDGESEVLQSCVIVIIWSPYCSSYSDQSCWSFGDRSC</sequence>
<dbReference type="InterPro" id="IPR036961">
    <property type="entry name" value="Kinesin_motor_dom_sf"/>
</dbReference>
<name>A0AAP0FR82_9MAGN</name>
<dbReference type="Pfam" id="PF00225">
    <property type="entry name" value="Kinesin"/>
    <property type="match status" value="1"/>
</dbReference>
<comment type="caution">
    <text evidence="2">Lacks conserved residue(s) required for the propagation of feature annotation.</text>
</comment>
<dbReference type="GO" id="GO:0005524">
    <property type="term" value="F:ATP binding"/>
    <property type="evidence" value="ECO:0007669"/>
    <property type="project" value="InterPro"/>
</dbReference>
<dbReference type="InterPro" id="IPR001752">
    <property type="entry name" value="Kinesin_motor_dom"/>
</dbReference>
<dbReference type="EMBL" id="JBBNAF010000010">
    <property type="protein sequence ID" value="KAK9108084.1"/>
    <property type="molecule type" value="Genomic_DNA"/>
</dbReference>
<dbReference type="GO" id="GO:0007018">
    <property type="term" value="P:microtubule-based movement"/>
    <property type="evidence" value="ECO:0007669"/>
    <property type="project" value="InterPro"/>
</dbReference>
<accession>A0AAP0FR82</accession>
<evidence type="ECO:0000313" key="4">
    <source>
        <dbReference type="EMBL" id="KAK9108084.1"/>
    </source>
</evidence>
<evidence type="ECO:0000256" key="2">
    <source>
        <dbReference type="PROSITE-ProRule" id="PRU00283"/>
    </source>
</evidence>
<keyword evidence="1" id="KW-0505">Motor protein</keyword>
<dbReference type="Gene3D" id="3.40.850.10">
    <property type="entry name" value="Kinesin motor domain"/>
    <property type="match status" value="1"/>
</dbReference>
<protein>
    <recommendedName>
        <fullName evidence="3">Kinesin motor domain-containing protein</fullName>
    </recommendedName>
</protein>
<evidence type="ECO:0000256" key="1">
    <source>
        <dbReference type="ARBA" id="ARBA00023175"/>
    </source>
</evidence>
<evidence type="ECO:0000259" key="3">
    <source>
        <dbReference type="PROSITE" id="PS50067"/>
    </source>
</evidence>
<dbReference type="InterPro" id="IPR027417">
    <property type="entry name" value="P-loop_NTPase"/>
</dbReference>
<proteinExistence type="inferred from homology"/>
<dbReference type="SUPFAM" id="SSF52540">
    <property type="entry name" value="P-loop containing nucleoside triphosphate hydrolases"/>
    <property type="match status" value="1"/>
</dbReference>
<dbReference type="PANTHER" id="PTHR47968:SF17">
    <property type="entry name" value="KINESIN-LIKE PROTEIN"/>
    <property type="match status" value="1"/>
</dbReference>
<dbReference type="GO" id="GO:0003777">
    <property type="term" value="F:microtubule motor activity"/>
    <property type="evidence" value="ECO:0007669"/>
    <property type="project" value="InterPro"/>
</dbReference>
<dbReference type="Proteomes" id="UP001420932">
    <property type="component" value="Unassembled WGS sequence"/>
</dbReference>
<dbReference type="AlphaFoldDB" id="A0AAP0FR82"/>
<keyword evidence="5" id="KW-1185">Reference proteome</keyword>
<reference evidence="4 5" key="1">
    <citation type="submission" date="2024-01" db="EMBL/GenBank/DDBJ databases">
        <title>Genome assemblies of Stephania.</title>
        <authorList>
            <person name="Yang L."/>
        </authorList>
    </citation>
    <scope>NUCLEOTIDE SEQUENCE [LARGE SCALE GENOMIC DNA]</scope>
    <source>
        <strain evidence="4">YNDBR</strain>
        <tissue evidence="4">Leaf</tissue>
    </source>
</reference>
<feature type="domain" description="Kinesin motor" evidence="3">
    <location>
        <begin position="1"/>
        <end position="92"/>
    </location>
</feature>